<reference evidence="4" key="2">
    <citation type="submission" date="2016-04" db="EMBL/GenBank/DDBJ databases">
        <title>Planomonospora sphaerica JCM9374 whole genome shotgun sequence.</title>
        <authorList>
            <person name="Suzuki T."/>
            <person name="Dohra H."/>
            <person name="Kodani S."/>
        </authorList>
    </citation>
    <scope>NUCLEOTIDE SEQUENCE [LARGE SCALE GENOMIC DNA]</scope>
    <source>
        <strain evidence="4">JCM 9374</strain>
    </source>
</reference>
<feature type="transmembrane region" description="Helical" evidence="2">
    <location>
        <begin position="47"/>
        <end position="71"/>
    </location>
</feature>
<dbReference type="EMBL" id="BDCX01000022">
    <property type="protein sequence ID" value="GAT71166.1"/>
    <property type="molecule type" value="Genomic_DNA"/>
</dbReference>
<dbReference type="RefSeq" id="WP_068904048.1">
    <property type="nucleotide sequence ID" value="NZ_BDCX01000022.1"/>
</dbReference>
<evidence type="ECO:0000256" key="1">
    <source>
        <dbReference type="SAM" id="MobiDB-lite"/>
    </source>
</evidence>
<evidence type="ECO:0000256" key="2">
    <source>
        <dbReference type="SAM" id="Phobius"/>
    </source>
</evidence>
<feature type="region of interest" description="Disordered" evidence="1">
    <location>
        <begin position="82"/>
        <end position="108"/>
    </location>
</feature>
<comment type="caution">
    <text evidence="3">The sequence shown here is derived from an EMBL/GenBank/DDBJ whole genome shotgun (WGS) entry which is preliminary data.</text>
</comment>
<dbReference type="AlphaFoldDB" id="A0A171DQ34"/>
<accession>A0A171DQ34</accession>
<proteinExistence type="predicted"/>
<protein>
    <submittedName>
        <fullName evidence="3">Uncharacterized protein</fullName>
    </submittedName>
</protein>
<evidence type="ECO:0000313" key="4">
    <source>
        <dbReference type="Proteomes" id="UP000077701"/>
    </source>
</evidence>
<keyword evidence="2" id="KW-0472">Membrane</keyword>
<name>A0A171DQ34_9ACTN</name>
<evidence type="ECO:0000313" key="3">
    <source>
        <dbReference type="EMBL" id="GAT71166.1"/>
    </source>
</evidence>
<feature type="compositionally biased region" description="Basic and acidic residues" evidence="1">
    <location>
        <begin position="84"/>
        <end position="108"/>
    </location>
</feature>
<reference evidence="3 4" key="1">
    <citation type="journal article" date="2016" name="Genome Announc.">
        <title>Draft Genome Sequence of Planomonospora sphaerica JCM9374, a Rare Actinomycete.</title>
        <authorList>
            <person name="Dohra H."/>
            <person name="Suzuki T."/>
            <person name="Inoue Y."/>
            <person name="Kodani S."/>
        </authorList>
    </citation>
    <scope>NUCLEOTIDE SEQUENCE [LARGE SCALE GENOMIC DNA]</scope>
    <source>
        <strain evidence="3 4">JCM 9374</strain>
    </source>
</reference>
<keyword evidence="4" id="KW-1185">Reference proteome</keyword>
<sequence length="108" mass="10950">MYANSALALTGAGMSVAGSVALPPLHSGSSAADAAMAPAADVARTLLMITGAGFGLFLLAMALLLAAGAVLRGVDAARRRRALPRADRRARHTADGAEGRNRVAELLR</sequence>
<dbReference type="STRING" id="161355.PS9374_06857"/>
<gene>
    <name evidence="3" type="ORF">PS9374_06857</name>
</gene>
<keyword evidence="2" id="KW-0812">Transmembrane</keyword>
<keyword evidence="2" id="KW-1133">Transmembrane helix</keyword>
<dbReference type="Proteomes" id="UP000077701">
    <property type="component" value="Unassembled WGS sequence"/>
</dbReference>
<organism evidence="3 4">
    <name type="scientific">Planomonospora sphaerica</name>
    <dbReference type="NCBI Taxonomy" id="161355"/>
    <lineage>
        <taxon>Bacteria</taxon>
        <taxon>Bacillati</taxon>
        <taxon>Actinomycetota</taxon>
        <taxon>Actinomycetes</taxon>
        <taxon>Streptosporangiales</taxon>
        <taxon>Streptosporangiaceae</taxon>
        <taxon>Planomonospora</taxon>
    </lineage>
</organism>